<feature type="domain" description="Fimbrial-type adhesion" evidence="2">
    <location>
        <begin position="38"/>
        <end position="180"/>
    </location>
</feature>
<dbReference type="EMBL" id="CALSBS010000001">
    <property type="protein sequence ID" value="CAH6635221.1"/>
    <property type="molecule type" value="Genomic_DNA"/>
</dbReference>
<comment type="caution">
    <text evidence="3">The sequence shown here is derived from an EMBL/GenBank/DDBJ whole genome shotgun (WGS) entry which is preliminary data.</text>
</comment>
<dbReference type="SUPFAM" id="SSF49401">
    <property type="entry name" value="Bacterial adhesins"/>
    <property type="match status" value="1"/>
</dbReference>
<sequence>MLITIKRGKMPRYFTYALSLLAMISTSQAATPLGEINIELRGNIVDLSCVVNASDSAKEVQLGSWPTKQLQTAGSKTQAMPFSIRLTGCPPGAVSITFAGTPDDQDNTLLALNGASQASRVAVEILDEDKTRLPLQQESKEVAIDAQGDATLSFYANYISTADNPQPGSADADATFTLNYN</sequence>
<name>A0ABM9F378_9ENTR</name>
<dbReference type="InterPro" id="IPR036937">
    <property type="entry name" value="Adhesion_dom_fimbrial_sf"/>
</dbReference>
<dbReference type="Pfam" id="PF00419">
    <property type="entry name" value="Fimbrial"/>
    <property type="match status" value="1"/>
</dbReference>
<dbReference type="NCBIfam" id="NF007402">
    <property type="entry name" value="PRK09934.1"/>
    <property type="match status" value="1"/>
</dbReference>
<keyword evidence="4" id="KW-1185">Reference proteome</keyword>
<dbReference type="PANTHER" id="PTHR33420">
    <property type="entry name" value="FIMBRIAL SUBUNIT ELFA-RELATED"/>
    <property type="match status" value="1"/>
</dbReference>
<dbReference type="Gene3D" id="2.60.40.1090">
    <property type="entry name" value="Fimbrial-type adhesion domain"/>
    <property type="match status" value="1"/>
</dbReference>
<evidence type="ECO:0000259" key="2">
    <source>
        <dbReference type="Pfam" id="PF00419"/>
    </source>
</evidence>
<accession>A0ABM9F378</accession>
<gene>
    <name evidence="3" type="ORF">FBBNIHIM_00075</name>
</gene>
<protein>
    <submittedName>
        <fullName evidence="3">Fimbria assembly protein</fullName>
    </submittedName>
</protein>
<feature type="chain" id="PRO_5045668510" evidence="1">
    <location>
        <begin position="30"/>
        <end position="181"/>
    </location>
</feature>
<dbReference type="InterPro" id="IPR008966">
    <property type="entry name" value="Adhesion_dom_sf"/>
</dbReference>
<organism evidence="3 4">
    <name type="scientific">Pseudocitrobacter vendiensis</name>
    <dbReference type="NCBI Taxonomy" id="2488306"/>
    <lineage>
        <taxon>Bacteria</taxon>
        <taxon>Pseudomonadati</taxon>
        <taxon>Pseudomonadota</taxon>
        <taxon>Gammaproteobacteria</taxon>
        <taxon>Enterobacterales</taxon>
        <taxon>Enterobacteriaceae</taxon>
        <taxon>Pseudocitrobacter</taxon>
    </lineage>
</organism>
<evidence type="ECO:0000313" key="4">
    <source>
        <dbReference type="Proteomes" id="UP001152651"/>
    </source>
</evidence>
<keyword evidence="1" id="KW-0732">Signal</keyword>
<dbReference type="InterPro" id="IPR000259">
    <property type="entry name" value="Adhesion_dom_fimbrial"/>
</dbReference>
<evidence type="ECO:0000256" key="1">
    <source>
        <dbReference type="SAM" id="SignalP"/>
    </source>
</evidence>
<dbReference type="Proteomes" id="UP001152651">
    <property type="component" value="Unassembled WGS sequence"/>
</dbReference>
<proteinExistence type="predicted"/>
<dbReference type="PANTHER" id="PTHR33420:SF4">
    <property type="entry name" value="FIMBRIAL-LIKE PROTEIN FIMF"/>
    <property type="match status" value="1"/>
</dbReference>
<evidence type="ECO:0000313" key="3">
    <source>
        <dbReference type="EMBL" id="CAH6635221.1"/>
    </source>
</evidence>
<dbReference type="InterPro" id="IPR050263">
    <property type="entry name" value="Bact_Fimbrial_Adh_Pro"/>
</dbReference>
<reference evidence="3" key="1">
    <citation type="submission" date="2022-05" db="EMBL/GenBank/DDBJ databases">
        <authorList>
            <person name="Blom J."/>
        </authorList>
    </citation>
    <scope>NUCLEOTIDE SEQUENCE</scope>
    <source>
        <strain evidence="3">Type strain: CPO20170097</strain>
    </source>
</reference>
<feature type="signal peptide" evidence="1">
    <location>
        <begin position="1"/>
        <end position="29"/>
    </location>
</feature>